<reference evidence="1" key="1">
    <citation type="submission" date="2014-11" db="EMBL/GenBank/DDBJ databases">
        <authorList>
            <person name="Amaro Gonzalez C."/>
        </authorList>
    </citation>
    <scope>NUCLEOTIDE SEQUENCE</scope>
</reference>
<proteinExistence type="predicted"/>
<reference evidence="1" key="2">
    <citation type="journal article" date="2015" name="Fish Shellfish Immunol.">
        <title>Early steps in the European eel (Anguilla anguilla)-Vibrio vulnificus interaction in the gills: Role of the RtxA13 toxin.</title>
        <authorList>
            <person name="Callol A."/>
            <person name="Pajuelo D."/>
            <person name="Ebbesson L."/>
            <person name="Teles M."/>
            <person name="MacKenzie S."/>
            <person name="Amaro C."/>
        </authorList>
    </citation>
    <scope>NUCLEOTIDE SEQUENCE</scope>
</reference>
<dbReference type="EMBL" id="GBXM01074231">
    <property type="protein sequence ID" value="JAH34346.1"/>
    <property type="molecule type" value="Transcribed_RNA"/>
</dbReference>
<name>A0A0E9RIB8_ANGAN</name>
<dbReference type="EMBL" id="GBXM01080357">
    <property type="protein sequence ID" value="JAH28220.1"/>
    <property type="molecule type" value="Transcribed_RNA"/>
</dbReference>
<evidence type="ECO:0000313" key="1">
    <source>
        <dbReference type="EMBL" id="JAH28220.1"/>
    </source>
</evidence>
<sequence>MPSDCTFLSRQLNLLINTARKLNIWRKGETTVAG</sequence>
<accession>A0A0E9RIB8</accession>
<dbReference type="AlphaFoldDB" id="A0A0E9RIB8"/>
<organism evidence="1">
    <name type="scientific">Anguilla anguilla</name>
    <name type="common">European freshwater eel</name>
    <name type="synonym">Muraena anguilla</name>
    <dbReference type="NCBI Taxonomy" id="7936"/>
    <lineage>
        <taxon>Eukaryota</taxon>
        <taxon>Metazoa</taxon>
        <taxon>Chordata</taxon>
        <taxon>Craniata</taxon>
        <taxon>Vertebrata</taxon>
        <taxon>Euteleostomi</taxon>
        <taxon>Actinopterygii</taxon>
        <taxon>Neopterygii</taxon>
        <taxon>Teleostei</taxon>
        <taxon>Anguilliformes</taxon>
        <taxon>Anguillidae</taxon>
        <taxon>Anguilla</taxon>
    </lineage>
</organism>
<protein>
    <submittedName>
        <fullName evidence="1">Uncharacterized protein</fullName>
    </submittedName>
</protein>